<dbReference type="Pfam" id="PF00440">
    <property type="entry name" value="TetR_N"/>
    <property type="match status" value="1"/>
</dbReference>
<dbReference type="PANTHER" id="PTHR30055">
    <property type="entry name" value="HTH-TYPE TRANSCRIPTIONAL REGULATOR RUTR"/>
    <property type="match status" value="1"/>
</dbReference>
<feature type="region of interest" description="Disordered" evidence="5">
    <location>
        <begin position="1"/>
        <end position="34"/>
    </location>
</feature>
<keyword evidence="8" id="KW-1185">Reference proteome</keyword>
<accession>A0A7M3SVH5</accession>
<protein>
    <recommendedName>
        <fullName evidence="6">HTH tetR-type domain-containing protein</fullName>
    </recommendedName>
</protein>
<dbReference type="OrthoDB" id="5112469at2"/>
<dbReference type="Proteomes" id="UP000444980">
    <property type="component" value="Unassembled WGS sequence"/>
</dbReference>
<comment type="caution">
    <text evidence="7">The sequence shown here is derived from an EMBL/GenBank/DDBJ whole genome shotgun (WGS) entry which is preliminary data.</text>
</comment>
<dbReference type="PANTHER" id="PTHR30055:SF234">
    <property type="entry name" value="HTH-TYPE TRANSCRIPTIONAL REGULATOR BETI"/>
    <property type="match status" value="1"/>
</dbReference>
<dbReference type="EMBL" id="BJOU01000001">
    <property type="protein sequence ID" value="GED96649.1"/>
    <property type="molecule type" value="Genomic_DNA"/>
</dbReference>
<dbReference type="InterPro" id="IPR050109">
    <property type="entry name" value="HTH-type_TetR-like_transc_reg"/>
</dbReference>
<dbReference type="SUPFAM" id="SSF46689">
    <property type="entry name" value="Homeodomain-like"/>
    <property type="match status" value="1"/>
</dbReference>
<proteinExistence type="predicted"/>
<feature type="domain" description="HTH tetR-type" evidence="6">
    <location>
        <begin position="36"/>
        <end position="96"/>
    </location>
</feature>
<reference evidence="8" key="1">
    <citation type="submission" date="2019-06" db="EMBL/GenBank/DDBJ databases">
        <title>Gordonia isolated from sludge of a wastewater treatment plant.</title>
        <authorList>
            <person name="Tamura T."/>
            <person name="Aoyama K."/>
            <person name="Kang Y."/>
            <person name="Saito S."/>
            <person name="Akiyama N."/>
            <person name="Yazawa K."/>
            <person name="Gonoi T."/>
            <person name="Mikami Y."/>
        </authorList>
    </citation>
    <scope>NUCLEOTIDE SEQUENCE [LARGE SCALE GENOMIC DNA]</scope>
    <source>
        <strain evidence="8">NBRC 107697</strain>
    </source>
</reference>
<dbReference type="PRINTS" id="PR00455">
    <property type="entry name" value="HTHTETR"/>
</dbReference>
<organism evidence="7 8">
    <name type="scientific">Gordonia crocea</name>
    <dbReference type="NCBI Taxonomy" id="589162"/>
    <lineage>
        <taxon>Bacteria</taxon>
        <taxon>Bacillati</taxon>
        <taxon>Actinomycetota</taxon>
        <taxon>Actinomycetes</taxon>
        <taxon>Mycobacteriales</taxon>
        <taxon>Gordoniaceae</taxon>
        <taxon>Gordonia</taxon>
    </lineage>
</organism>
<evidence type="ECO:0000256" key="4">
    <source>
        <dbReference type="PROSITE-ProRule" id="PRU00335"/>
    </source>
</evidence>
<sequence>MDGGASATDESGSASHSPTAAPAPRRGRPVSVGLAERRREELTRAAYEVFVEYPYDDAPVSEIARRAGVGQGTLYRYVDGKRELLDLVVDWCVDRLMEAIDPEMVLAAAEADDPSALQVVVDDIGRRLFDLIDAEPGLLRILTVQGGAVDRELRYRITGIYNTVDSLIVRVLTTATENGWMNLDNQRAELIARILPSLGLPGLVLALTPSEDQMGKRAEYVGAASQIARHGLLGAGRDDG</sequence>
<evidence type="ECO:0000256" key="3">
    <source>
        <dbReference type="ARBA" id="ARBA00023163"/>
    </source>
</evidence>
<dbReference type="GO" id="GO:0000976">
    <property type="term" value="F:transcription cis-regulatory region binding"/>
    <property type="evidence" value="ECO:0007669"/>
    <property type="project" value="TreeGrafter"/>
</dbReference>
<evidence type="ECO:0000256" key="1">
    <source>
        <dbReference type="ARBA" id="ARBA00023015"/>
    </source>
</evidence>
<feature type="compositionally biased region" description="Low complexity" evidence="5">
    <location>
        <begin position="11"/>
        <end position="24"/>
    </location>
</feature>
<evidence type="ECO:0000256" key="2">
    <source>
        <dbReference type="ARBA" id="ARBA00023125"/>
    </source>
</evidence>
<evidence type="ECO:0000259" key="6">
    <source>
        <dbReference type="PROSITE" id="PS50977"/>
    </source>
</evidence>
<dbReference type="RefSeq" id="WP_161926088.1">
    <property type="nucleotide sequence ID" value="NZ_BJOU01000001.1"/>
</dbReference>
<dbReference type="PROSITE" id="PS50977">
    <property type="entry name" value="HTH_TETR_2"/>
    <property type="match status" value="1"/>
</dbReference>
<keyword evidence="1" id="KW-0805">Transcription regulation</keyword>
<feature type="DNA-binding region" description="H-T-H motif" evidence="4">
    <location>
        <begin position="59"/>
        <end position="78"/>
    </location>
</feature>
<dbReference type="InterPro" id="IPR009057">
    <property type="entry name" value="Homeodomain-like_sf"/>
</dbReference>
<keyword evidence="2 4" id="KW-0238">DNA-binding</keyword>
<dbReference type="Gene3D" id="1.10.357.10">
    <property type="entry name" value="Tetracycline Repressor, domain 2"/>
    <property type="match status" value="1"/>
</dbReference>
<gene>
    <name evidence="7" type="ORF">nbrc107697_06880</name>
</gene>
<name>A0A7M3SVH5_9ACTN</name>
<dbReference type="AlphaFoldDB" id="A0A7M3SVH5"/>
<evidence type="ECO:0000313" key="7">
    <source>
        <dbReference type="EMBL" id="GED96649.1"/>
    </source>
</evidence>
<evidence type="ECO:0000256" key="5">
    <source>
        <dbReference type="SAM" id="MobiDB-lite"/>
    </source>
</evidence>
<dbReference type="GO" id="GO:0003700">
    <property type="term" value="F:DNA-binding transcription factor activity"/>
    <property type="evidence" value="ECO:0007669"/>
    <property type="project" value="TreeGrafter"/>
</dbReference>
<keyword evidence="3" id="KW-0804">Transcription</keyword>
<evidence type="ECO:0000313" key="8">
    <source>
        <dbReference type="Proteomes" id="UP000444980"/>
    </source>
</evidence>
<dbReference type="InterPro" id="IPR001647">
    <property type="entry name" value="HTH_TetR"/>
</dbReference>